<sequence length="856" mass="89374">MIRAALKSLLGRKVRLLLSTFAIVLGVAFVAGSLIFSDTLNRSFTALFASTVGDVVVRPENAGTGDGAPSTVTIPASVVADLAEVPGAARADGNVVSFGVFVVGKDGKVVSGFGPPAIGGSWSDAPAGHGLEGLAIVTGRAPEGPDEVVLDSRTVSRAGYHLGEKVTIIPSTTLATERRSDGPVDVKPLTPRLVGFVGFPSGGSLNGATYAAFDTPTAQDLFLGGKDEFNDIWVTAEAGVSQGELRDEVEKVLPDGLEAITGDDAADESASQLMKAVSFLTTFLLIFAGISLVVGAFLIVNTFSILVAQRSRELALLRALGASRRQVTWSVQLEAFVLGVVGSTLGLGFGVLLALGIRALFSNFGLDLSGQPLIFAPRTFIASYAVGIVVTMAAAWMPARRTARIAPVQALRDDVALPEATLRRRLVAGILLVLAGLGVLYLGLFSDLPHGGWQTGGGILAILLGVAAASPVIARPFLLVTRATYARVFGSVGNLAGQNALRNPRRTAATASALMIGLALACTMAIVGDSAKASVDKSIEDNFVGDYVVSNVIGTGFTPAIGNQMARIEGVDRVVRERFAGAERDGDRLPVAAVDPADVPSLQLEVTDGDPGGLGSDRVLLQRSWAEDEGLGVGDEITVEMPAGERTYAVGGVFEDNPVVLTPVLLSLDDYAAAGFPESDNALIVFTDDRRGIRLQLDDVVADLPIVTVKDQAEFAQEQREPIDQFVLMIFALLGLALVIAVLGIVNTLALSVIERTREVGLLRAIGLSRRQLRVMIRLESVVIALLGALLGVGLGIGFGIALMYAVRDQGLEVISVPTGQLVVFLLLSVVIGVLAAVFPARRAARLDVLQAIATE</sequence>
<evidence type="ECO:0000256" key="1">
    <source>
        <dbReference type="ARBA" id="ARBA00004651"/>
    </source>
</evidence>
<evidence type="ECO:0000256" key="3">
    <source>
        <dbReference type="ARBA" id="ARBA00022692"/>
    </source>
</evidence>
<comment type="subcellular location">
    <subcellularLocation>
        <location evidence="1">Cell membrane</location>
        <topology evidence="1">Multi-pass membrane protein</topology>
    </subcellularLocation>
</comment>
<gene>
    <name evidence="10" type="ORF">GON03_08705</name>
</gene>
<evidence type="ECO:0000313" key="11">
    <source>
        <dbReference type="Proteomes" id="UP000473525"/>
    </source>
</evidence>
<keyword evidence="5 7" id="KW-0472">Membrane</keyword>
<feature type="transmembrane region" description="Helical" evidence="7">
    <location>
        <begin position="381"/>
        <end position="399"/>
    </location>
</feature>
<feature type="transmembrane region" description="Helical" evidence="7">
    <location>
        <begin position="335"/>
        <end position="361"/>
    </location>
</feature>
<evidence type="ECO:0000256" key="4">
    <source>
        <dbReference type="ARBA" id="ARBA00022989"/>
    </source>
</evidence>
<feature type="domain" description="ABC3 transporter permease C-terminal" evidence="8">
    <location>
        <begin position="286"/>
        <end position="407"/>
    </location>
</feature>
<dbReference type="Pfam" id="PF02687">
    <property type="entry name" value="FtsX"/>
    <property type="match status" value="2"/>
</dbReference>
<dbReference type="AlphaFoldDB" id="A0A6L6XPK5"/>
<reference evidence="10 11" key="1">
    <citation type="submission" date="2019-12" db="EMBL/GenBank/DDBJ databases">
        <authorList>
            <person name="Huq M.A."/>
        </authorList>
    </citation>
    <scope>NUCLEOTIDE SEQUENCE [LARGE SCALE GENOMIC DNA]</scope>
    <source>
        <strain evidence="10 11">MAH-18</strain>
    </source>
</reference>
<evidence type="ECO:0000256" key="7">
    <source>
        <dbReference type="SAM" id="Phobius"/>
    </source>
</evidence>
<feature type="transmembrane region" description="Helical" evidence="7">
    <location>
        <begin position="279"/>
        <end position="308"/>
    </location>
</feature>
<evidence type="ECO:0000256" key="2">
    <source>
        <dbReference type="ARBA" id="ARBA00022475"/>
    </source>
</evidence>
<feature type="transmembrane region" description="Helical" evidence="7">
    <location>
        <begin position="426"/>
        <end position="445"/>
    </location>
</feature>
<dbReference type="GO" id="GO:0005886">
    <property type="term" value="C:plasma membrane"/>
    <property type="evidence" value="ECO:0007669"/>
    <property type="project" value="UniProtKB-SubCell"/>
</dbReference>
<feature type="transmembrane region" description="Helical" evidence="7">
    <location>
        <begin position="457"/>
        <end position="478"/>
    </location>
</feature>
<comment type="similarity">
    <text evidence="6">Belongs to the ABC-4 integral membrane protein family.</text>
</comment>
<evidence type="ECO:0000259" key="8">
    <source>
        <dbReference type="Pfam" id="PF02687"/>
    </source>
</evidence>
<dbReference type="InterPro" id="IPR050250">
    <property type="entry name" value="Macrolide_Exporter_MacB"/>
</dbReference>
<evidence type="ECO:0000313" key="10">
    <source>
        <dbReference type="EMBL" id="MVQ49261.1"/>
    </source>
</evidence>
<feature type="domain" description="MacB-like periplasmic core" evidence="9">
    <location>
        <begin position="507"/>
        <end position="669"/>
    </location>
</feature>
<accession>A0A6L6XPK5</accession>
<comment type="caution">
    <text evidence="10">The sequence shown here is derived from an EMBL/GenBank/DDBJ whole genome shotgun (WGS) entry which is preliminary data.</text>
</comment>
<dbReference type="InterPro" id="IPR025857">
    <property type="entry name" value="MacB_PCD"/>
</dbReference>
<keyword evidence="2" id="KW-1003">Cell membrane</keyword>
<feature type="domain" description="ABC3 transporter permease C-terminal" evidence="8">
    <location>
        <begin position="732"/>
        <end position="848"/>
    </location>
</feature>
<keyword evidence="4 7" id="KW-1133">Transmembrane helix</keyword>
<dbReference type="PANTHER" id="PTHR30572:SF4">
    <property type="entry name" value="ABC TRANSPORTER PERMEASE YTRF"/>
    <property type="match status" value="1"/>
</dbReference>
<evidence type="ECO:0000256" key="6">
    <source>
        <dbReference type="ARBA" id="ARBA00038076"/>
    </source>
</evidence>
<protein>
    <submittedName>
        <fullName evidence="10">FtsX-like permease family protein</fullName>
    </submittedName>
</protein>
<evidence type="ECO:0000259" key="9">
    <source>
        <dbReference type="Pfam" id="PF12704"/>
    </source>
</evidence>
<name>A0A6L6XPK5_9ACTN</name>
<dbReference type="PANTHER" id="PTHR30572">
    <property type="entry name" value="MEMBRANE COMPONENT OF TRANSPORTER-RELATED"/>
    <property type="match status" value="1"/>
</dbReference>
<proteinExistence type="inferred from homology"/>
<dbReference type="InterPro" id="IPR003838">
    <property type="entry name" value="ABC3_permease_C"/>
</dbReference>
<organism evidence="10 11">
    <name type="scientific">Nocardioides agri</name>
    <dbReference type="NCBI Taxonomy" id="2682843"/>
    <lineage>
        <taxon>Bacteria</taxon>
        <taxon>Bacillati</taxon>
        <taxon>Actinomycetota</taxon>
        <taxon>Actinomycetes</taxon>
        <taxon>Propionibacteriales</taxon>
        <taxon>Nocardioidaceae</taxon>
        <taxon>Nocardioides</taxon>
    </lineage>
</organism>
<feature type="transmembrane region" description="Helical" evidence="7">
    <location>
        <begin position="726"/>
        <end position="754"/>
    </location>
</feature>
<feature type="transmembrane region" description="Helical" evidence="7">
    <location>
        <begin position="775"/>
        <end position="807"/>
    </location>
</feature>
<dbReference type="Proteomes" id="UP000473525">
    <property type="component" value="Unassembled WGS sequence"/>
</dbReference>
<dbReference type="RefSeq" id="WP_157341832.1">
    <property type="nucleotide sequence ID" value="NZ_WSEK01000004.1"/>
</dbReference>
<feature type="transmembrane region" description="Helical" evidence="7">
    <location>
        <begin position="819"/>
        <end position="839"/>
    </location>
</feature>
<dbReference type="EMBL" id="WSEK01000004">
    <property type="protein sequence ID" value="MVQ49261.1"/>
    <property type="molecule type" value="Genomic_DNA"/>
</dbReference>
<evidence type="ECO:0000256" key="5">
    <source>
        <dbReference type="ARBA" id="ARBA00023136"/>
    </source>
</evidence>
<feature type="transmembrane region" description="Helical" evidence="7">
    <location>
        <begin position="508"/>
        <end position="528"/>
    </location>
</feature>
<feature type="domain" description="MacB-like periplasmic core" evidence="9">
    <location>
        <begin position="17"/>
        <end position="251"/>
    </location>
</feature>
<feature type="transmembrane region" description="Helical" evidence="7">
    <location>
        <begin position="16"/>
        <end position="36"/>
    </location>
</feature>
<dbReference type="GO" id="GO:0022857">
    <property type="term" value="F:transmembrane transporter activity"/>
    <property type="evidence" value="ECO:0007669"/>
    <property type="project" value="TreeGrafter"/>
</dbReference>
<keyword evidence="11" id="KW-1185">Reference proteome</keyword>
<dbReference type="Pfam" id="PF12704">
    <property type="entry name" value="MacB_PCD"/>
    <property type="match status" value="2"/>
</dbReference>
<keyword evidence="3 7" id="KW-0812">Transmembrane</keyword>